<evidence type="ECO:0000256" key="7">
    <source>
        <dbReference type="SAM" id="Phobius"/>
    </source>
</evidence>
<dbReference type="OrthoDB" id="10017208at2759"/>
<accession>A0A2J5HK07</accession>
<evidence type="ECO:0000313" key="10">
    <source>
        <dbReference type="Proteomes" id="UP000235023"/>
    </source>
</evidence>
<feature type="domain" description="Rhodopsin" evidence="8">
    <location>
        <begin position="20"/>
        <end position="257"/>
    </location>
</feature>
<evidence type="ECO:0000256" key="6">
    <source>
        <dbReference type="SAM" id="MobiDB-lite"/>
    </source>
</evidence>
<evidence type="ECO:0000256" key="2">
    <source>
        <dbReference type="ARBA" id="ARBA00022692"/>
    </source>
</evidence>
<dbReference type="PANTHER" id="PTHR33048:SF47">
    <property type="entry name" value="INTEGRAL MEMBRANE PROTEIN-RELATED"/>
    <property type="match status" value="1"/>
</dbReference>
<dbReference type="PANTHER" id="PTHR33048">
    <property type="entry name" value="PTH11-LIKE INTEGRAL MEMBRANE PROTEIN (AFU_ORTHOLOGUE AFUA_5G11245)"/>
    <property type="match status" value="1"/>
</dbReference>
<keyword evidence="3 7" id="KW-1133">Transmembrane helix</keyword>
<evidence type="ECO:0000256" key="1">
    <source>
        <dbReference type="ARBA" id="ARBA00004141"/>
    </source>
</evidence>
<feature type="transmembrane region" description="Helical" evidence="7">
    <location>
        <begin position="192"/>
        <end position="213"/>
    </location>
</feature>
<feature type="compositionally biased region" description="Polar residues" evidence="6">
    <location>
        <begin position="272"/>
        <end position="318"/>
    </location>
</feature>
<gene>
    <name evidence="9" type="ORF">BDW42DRAFT_176995</name>
</gene>
<feature type="region of interest" description="Disordered" evidence="6">
    <location>
        <begin position="264"/>
        <end position="378"/>
    </location>
</feature>
<dbReference type="AlphaFoldDB" id="A0A2J5HK07"/>
<dbReference type="InterPro" id="IPR052337">
    <property type="entry name" value="SAT4-like"/>
</dbReference>
<feature type="transmembrane region" description="Helical" evidence="7">
    <location>
        <begin position="115"/>
        <end position="136"/>
    </location>
</feature>
<feature type="transmembrane region" description="Helical" evidence="7">
    <location>
        <begin position="6"/>
        <end position="24"/>
    </location>
</feature>
<dbReference type="InterPro" id="IPR049326">
    <property type="entry name" value="Rhodopsin_dom_fungi"/>
</dbReference>
<feature type="compositionally biased region" description="Basic residues" evidence="6">
    <location>
        <begin position="365"/>
        <end position="375"/>
    </location>
</feature>
<feature type="region of interest" description="Disordered" evidence="6">
    <location>
        <begin position="402"/>
        <end position="434"/>
    </location>
</feature>
<evidence type="ECO:0000256" key="3">
    <source>
        <dbReference type="ARBA" id="ARBA00022989"/>
    </source>
</evidence>
<feature type="compositionally biased region" description="Low complexity" evidence="6">
    <location>
        <begin position="328"/>
        <end position="360"/>
    </location>
</feature>
<dbReference type="GO" id="GO:0016020">
    <property type="term" value="C:membrane"/>
    <property type="evidence" value="ECO:0007669"/>
    <property type="project" value="UniProtKB-SubCell"/>
</dbReference>
<protein>
    <recommendedName>
        <fullName evidence="8">Rhodopsin domain-containing protein</fullName>
    </recommendedName>
</protein>
<proteinExistence type="inferred from homology"/>
<comment type="similarity">
    <text evidence="5">Belongs to the SAT4 family.</text>
</comment>
<feature type="transmembrane region" description="Helical" evidence="7">
    <location>
        <begin position="79"/>
        <end position="103"/>
    </location>
</feature>
<keyword evidence="10" id="KW-1185">Reference proteome</keyword>
<sequence length="434" mass="48601">MYVVAVGATFLSLTVLFVSLRISTRIVFIRTVGWDDFFLVLAMLTNVAFFALVIIQVHNGLGKHQSTLSLKTIHKQLKALWITIPLYNLSMNLTKISMGILYFRAFKTKTYQRVLIVYLVFVIISGLWMVLSTLFFCTPIRGFWDKSIHSYCLPQTVIWCLNAALQIATDLLTVILPLPALAKLHLARRQRFALIVIFSLGLFVVATSSVRLWQVIDFIRGRDTTKEGSSATSWSYIESSVAIICACLPPLRPLIARLFPIPTQEQQPETPNQGDTQASKTTTSKPGTQPLTYDPTHSFTNTNTSYSASVTGNCSENNPNHKHKNSDDTNNTNANTTTTTSANTTTTITNNDDINTNTNNEDPSRRRRSSSIMRRRPSDGIHVVKHIFWDSDSAHSNDIVPPLEGGRQLQLQPYPGDSLPELLPRSYQLPEIEP</sequence>
<dbReference type="Proteomes" id="UP000235023">
    <property type="component" value="Unassembled WGS sequence"/>
</dbReference>
<evidence type="ECO:0000259" key="8">
    <source>
        <dbReference type="Pfam" id="PF20684"/>
    </source>
</evidence>
<dbReference type="Pfam" id="PF20684">
    <property type="entry name" value="Fung_rhodopsin"/>
    <property type="match status" value="1"/>
</dbReference>
<keyword evidence="2 7" id="KW-0812">Transmembrane</keyword>
<reference evidence="10" key="1">
    <citation type="submission" date="2017-12" db="EMBL/GenBank/DDBJ databases">
        <authorList>
            <consortium name="DOE Joint Genome Institute"/>
            <person name="Mondo S.J."/>
            <person name="Kjaerbolling I."/>
            <person name="Vesth T.C."/>
            <person name="Frisvad J.C."/>
            <person name="Nybo J.L."/>
            <person name="Theobald S."/>
            <person name="Kuo A."/>
            <person name="Bowyer P."/>
            <person name="Matsuda Y."/>
            <person name="Lyhne E.K."/>
            <person name="Kogle M.E."/>
            <person name="Clum A."/>
            <person name="Lipzen A."/>
            <person name="Salamov A."/>
            <person name="Ngan C.Y."/>
            <person name="Daum C."/>
            <person name="Chiniquy J."/>
            <person name="Barry K."/>
            <person name="LaButti K."/>
            <person name="Haridas S."/>
            <person name="Simmons B.A."/>
            <person name="Magnuson J.K."/>
            <person name="Mortensen U.H."/>
            <person name="Larsen T.O."/>
            <person name="Grigoriev I.V."/>
            <person name="Baker S.E."/>
            <person name="Andersen M.R."/>
            <person name="Nordberg H.P."/>
            <person name="Cantor M.N."/>
            <person name="Hua S.X."/>
        </authorList>
    </citation>
    <scope>NUCLEOTIDE SEQUENCE [LARGE SCALE GENOMIC DNA]</scope>
    <source>
        <strain evidence="10">IBT 19404</strain>
    </source>
</reference>
<comment type="subcellular location">
    <subcellularLocation>
        <location evidence="1">Membrane</location>
        <topology evidence="1">Multi-pass membrane protein</topology>
    </subcellularLocation>
</comment>
<dbReference type="EMBL" id="KZ559597">
    <property type="protein sequence ID" value="PLN77370.1"/>
    <property type="molecule type" value="Genomic_DNA"/>
</dbReference>
<name>A0A2J5HK07_9EURO</name>
<feature type="transmembrane region" description="Helical" evidence="7">
    <location>
        <begin position="156"/>
        <end position="180"/>
    </location>
</feature>
<feature type="transmembrane region" description="Helical" evidence="7">
    <location>
        <begin position="36"/>
        <end position="59"/>
    </location>
</feature>
<evidence type="ECO:0000256" key="4">
    <source>
        <dbReference type="ARBA" id="ARBA00023136"/>
    </source>
</evidence>
<organism evidence="9 10">
    <name type="scientific">Aspergillus taichungensis</name>
    <dbReference type="NCBI Taxonomy" id="482145"/>
    <lineage>
        <taxon>Eukaryota</taxon>
        <taxon>Fungi</taxon>
        <taxon>Dikarya</taxon>
        <taxon>Ascomycota</taxon>
        <taxon>Pezizomycotina</taxon>
        <taxon>Eurotiomycetes</taxon>
        <taxon>Eurotiomycetidae</taxon>
        <taxon>Eurotiales</taxon>
        <taxon>Aspergillaceae</taxon>
        <taxon>Aspergillus</taxon>
        <taxon>Aspergillus subgen. Circumdati</taxon>
    </lineage>
</organism>
<evidence type="ECO:0000256" key="5">
    <source>
        <dbReference type="ARBA" id="ARBA00038359"/>
    </source>
</evidence>
<evidence type="ECO:0000313" key="9">
    <source>
        <dbReference type="EMBL" id="PLN77370.1"/>
    </source>
</evidence>
<keyword evidence="4 7" id="KW-0472">Membrane</keyword>